<dbReference type="AlphaFoldDB" id="A0A1W9YPG6"/>
<comment type="caution">
    <text evidence="4">The sequence shown here is derived from an EMBL/GenBank/DDBJ whole genome shotgun (WGS) entry which is preliminary data.</text>
</comment>
<dbReference type="Pfam" id="PF14016">
    <property type="entry name" value="DUF4232"/>
    <property type="match status" value="1"/>
</dbReference>
<gene>
    <name evidence="4" type="ORF">BST17_27265</name>
</gene>
<feature type="region of interest" description="Disordered" evidence="1">
    <location>
        <begin position="42"/>
        <end position="67"/>
    </location>
</feature>
<organism evidence="4 5">
    <name type="scientific">Mycolicibacterium bacteremicum</name>
    <name type="common">Mycobacterium bacteremicum</name>
    <dbReference type="NCBI Taxonomy" id="564198"/>
    <lineage>
        <taxon>Bacteria</taxon>
        <taxon>Bacillati</taxon>
        <taxon>Actinomycetota</taxon>
        <taxon>Actinomycetes</taxon>
        <taxon>Mycobacteriales</taxon>
        <taxon>Mycobacteriaceae</taxon>
        <taxon>Mycolicibacterium</taxon>
    </lineage>
</organism>
<dbReference type="InterPro" id="IPR025326">
    <property type="entry name" value="DUF4232"/>
</dbReference>
<evidence type="ECO:0000313" key="4">
    <source>
        <dbReference type="EMBL" id="ORA01690.1"/>
    </source>
</evidence>
<evidence type="ECO:0000256" key="2">
    <source>
        <dbReference type="SAM" id="SignalP"/>
    </source>
</evidence>
<sequence length="199" mass="20872">MKIAMSSLPIAVAVLLAGCASEPAARPEPAAPVTITVTAPPAAVPEPVQPEPVQPEPVEPEPVDRVSVPGPCADTDLVVSNRPLESQGSEYRLVLQFENVTSKACTLQGYPGADIVDADLPVLHVERRPQLAAPLLTLQPGEIAVADLQASDVIRETGAPCGRWGQVVVIAPNTHQERHLDVGVPMCSALAARSPEIRS</sequence>
<keyword evidence="2" id="KW-0732">Signal</keyword>
<feature type="compositionally biased region" description="Pro residues" evidence="1">
    <location>
        <begin position="42"/>
        <end position="57"/>
    </location>
</feature>
<dbReference type="PROSITE" id="PS51257">
    <property type="entry name" value="PROKAR_LIPOPROTEIN"/>
    <property type="match status" value="1"/>
</dbReference>
<reference evidence="4 5" key="1">
    <citation type="submission" date="2017-02" db="EMBL/GenBank/DDBJ databases">
        <title>The new phylogeny of genus Mycobacterium.</title>
        <authorList>
            <person name="Tortoli E."/>
            <person name="Trovato A."/>
            <person name="Cirillo D.M."/>
        </authorList>
    </citation>
    <scope>NUCLEOTIDE SEQUENCE [LARGE SCALE GENOMIC DNA]</scope>
    <source>
        <strain evidence="4 5">DSM 45578</strain>
    </source>
</reference>
<dbReference type="Proteomes" id="UP000192366">
    <property type="component" value="Unassembled WGS sequence"/>
</dbReference>
<proteinExistence type="predicted"/>
<feature type="signal peptide" evidence="2">
    <location>
        <begin position="1"/>
        <end position="24"/>
    </location>
</feature>
<feature type="domain" description="DUF4232" evidence="3">
    <location>
        <begin position="72"/>
        <end position="183"/>
    </location>
</feature>
<dbReference type="RefSeq" id="WP_083062136.1">
    <property type="nucleotide sequence ID" value="NZ_JACKVM010000008.1"/>
</dbReference>
<dbReference type="EMBL" id="MVHJ01000044">
    <property type="protein sequence ID" value="ORA01690.1"/>
    <property type="molecule type" value="Genomic_DNA"/>
</dbReference>
<evidence type="ECO:0000313" key="5">
    <source>
        <dbReference type="Proteomes" id="UP000192366"/>
    </source>
</evidence>
<feature type="chain" id="PRO_5039729208" description="DUF4232 domain-containing protein" evidence="2">
    <location>
        <begin position="25"/>
        <end position="199"/>
    </location>
</feature>
<name>A0A1W9YPG6_MYCBA</name>
<evidence type="ECO:0000256" key="1">
    <source>
        <dbReference type="SAM" id="MobiDB-lite"/>
    </source>
</evidence>
<accession>A0A1W9YPG6</accession>
<evidence type="ECO:0000259" key="3">
    <source>
        <dbReference type="Pfam" id="PF14016"/>
    </source>
</evidence>
<keyword evidence="5" id="KW-1185">Reference proteome</keyword>
<protein>
    <recommendedName>
        <fullName evidence="3">DUF4232 domain-containing protein</fullName>
    </recommendedName>
</protein>